<keyword evidence="5" id="KW-1185">Reference proteome</keyword>
<feature type="region of interest" description="Disordered" evidence="1">
    <location>
        <begin position="30"/>
        <end position="51"/>
    </location>
</feature>
<accession>A0A371NQY1</accession>
<keyword evidence="2" id="KW-1133">Transmembrane helix</keyword>
<sequence length="226" mass="24404">MAGIAVAGIFVVIMLVAALQGLPVFRPIDQSDSRPLPEPTEPMSSGTPAPLPVPQRDDLLATIIAAVLAVIVCLGVLSLIILLVIVLLRRLKEIWGERPLRSRDGAELDARVAGAAEPAQADAQVIRRGIAAAIRVIGESRYPGDAIIAAWVGLEQTAADSGVTRGESETPREFTLRIIARRAATEKDVIALVDLYERVRFGGHVADDGDRRTARALLERLEEEWR</sequence>
<reference evidence="4 5" key="1">
    <citation type="submission" date="2018-08" db="EMBL/GenBank/DDBJ databases">
        <title>Isolation, diversity and antifungal activity of Actinobacteria from cow dung.</title>
        <authorList>
            <person name="Ling L."/>
        </authorList>
    </citation>
    <scope>NUCLEOTIDE SEQUENCE [LARGE SCALE GENOMIC DNA]</scope>
    <source>
        <strain evidence="4 5">NEAU-LLE</strain>
    </source>
</reference>
<keyword evidence="2" id="KW-0812">Transmembrane</keyword>
<feature type="transmembrane region" description="Helical" evidence="2">
    <location>
        <begin position="59"/>
        <end position="88"/>
    </location>
</feature>
<comment type="caution">
    <text evidence="4">The sequence shown here is derived from an EMBL/GenBank/DDBJ whole genome shotgun (WGS) entry which is preliminary data.</text>
</comment>
<evidence type="ECO:0000313" key="4">
    <source>
        <dbReference type="EMBL" id="REJ04588.1"/>
    </source>
</evidence>
<protein>
    <submittedName>
        <fullName evidence="4">DUF4129 domain-containing protein</fullName>
    </submittedName>
</protein>
<dbReference type="Proteomes" id="UP000262172">
    <property type="component" value="Unassembled WGS sequence"/>
</dbReference>
<dbReference type="InterPro" id="IPR025403">
    <property type="entry name" value="TgpA-like_C"/>
</dbReference>
<evidence type="ECO:0000256" key="1">
    <source>
        <dbReference type="SAM" id="MobiDB-lite"/>
    </source>
</evidence>
<organism evidence="4 5">
    <name type="scientific">Microbacterium bovistercoris</name>
    <dbReference type="NCBI Taxonomy" id="2293570"/>
    <lineage>
        <taxon>Bacteria</taxon>
        <taxon>Bacillati</taxon>
        <taxon>Actinomycetota</taxon>
        <taxon>Actinomycetes</taxon>
        <taxon>Micrococcales</taxon>
        <taxon>Microbacteriaceae</taxon>
        <taxon>Microbacterium</taxon>
    </lineage>
</organism>
<feature type="domain" description="Protein-glutamine gamma-glutamyltransferase-like C-terminal" evidence="3">
    <location>
        <begin position="150"/>
        <end position="219"/>
    </location>
</feature>
<evidence type="ECO:0000256" key="2">
    <source>
        <dbReference type="SAM" id="Phobius"/>
    </source>
</evidence>
<gene>
    <name evidence="4" type="ORF">DY023_14195</name>
</gene>
<dbReference type="EMBL" id="QUAB01000046">
    <property type="protein sequence ID" value="REJ04588.1"/>
    <property type="molecule type" value="Genomic_DNA"/>
</dbReference>
<dbReference type="AlphaFoldDB" id="A0A371NQY1"/>
<name>A0A371NQY1_9MICO</name>
<evidence type="ECO:0000313" key="5">
    <source>
        <dbReference type="Proteomes" id="UP000262172"/>
    </source>
</evidence>
<evidence type="ECO:0000259" key="3">
    <source>
        <dbReference type="Pfam" id="PF13559"/>
    </source>
</evidence>
<dbReference type="Pfam" id="PF13559">
    <property type="entry name" value="DUF4129"/>
    <property type="match status" value="1"/>
</dbReference>
<proteinExistence type="predicted"/>
<keyword evidence="2" id="KW-0472">Membrane</keyword>